<organism evidence="1 2">
    <name type="scientific">Flavobacterium agri</name>
    <dbReference type="NCBI Taxonomy" id="2743471"/>
    <lineage>
        <taxon>Bacteria</taxon>
        <taxon>Pseudomonadati</taxon>
        <taxon>Bacteroidota</taxon>
        <taxon>Flavobacteriia</taxon>
        <taxon>Flavobacteriales</taxon>
        <taxon>Flavobacteriaceae</taxon>
        <taxon>Flavobacterium</taxon>
    </lineage>
</organism>
<dbReference type="RefSeq" id="WP_176006195.1">
    <property type="nucleotide sequence ID" value="NZ_JABWMI010000011.1"/>
</dbReference>
<sequence length="161" mass="18740">MKVSLLGAIFLFNCSYGQDFKRVLFLSLDKDCIFQSFRSKTDTLHIESYTVRLSQNGKWEYKIGLDKDGMLMKQPTLIAPFAILSMNINYKNNRQDNPPIIVKSNQILNRLSCAEIINCTSDSQSIREILDYFDKVYLISDDKNLTELEAKEITYRFNPRM</sequence>
<reference evidence="1 2" key="1">
    <citation type="submission" date="2020-07" db="EMBL/GenBank/DDBJ databases">
        <authorList>
            <person name="Sun Q."/>
        </authorList>
    </citation>
    <scope>NUCLEOTIDE SEQUENCE [LARGE SCALE GENOMIC DNA]</scope>
    <source>
        <strain evidence="1 2">MAH-1</strain>
    </source>
</reference>
<gene>
    <name evidence="1" type="ORF">HZF10_10660</name>
</gene>
<dbReference type="EMBL" id="JACBJI010000004">
    <property type="protein sequence ID" value="NYA71384.1"/>
    <property type="molecule type" value="Genomic_DNA"/>
</dbReference>
<evidence type="ECO:0000313" key="2">
    <source>
        <dbReference type="Proteomes" id="UP000535020"/>
    </source>
</evidence>
<protein>
    <submittedName>
        <fullName evidence="1">Uncharacterized protein</fullName>
    </submittedName>
</protein>
<proteinExistence type="predicted"/>
<keyword evidence="2" id="KW-1185">Reference proteome</keyword>
<dbReference type="Proteomes" id="UP000535020">
    <property type="component" value="Unassembled WGS sequence"/>
</dbReference>
<comment type="caution">
    <text evidence="1">The sequence shown here is derived from an EMBL/GenBank/DDBJ whole genome shotgun (WGS) entry which is preliminary data.</text>
</comment>
<accession>A0A7Y8Y2H1</accession>
<evidence type="ECO:0000313" key="1">
    <source>
        <dbReference type="EMBL" id="NYA71384.1"/>
    </source>
</evidence>
<name>A0A7Y8Y2H1_9FLAO</name>
<dbReference type="AlphaFoldDB" id="A0A7Y8Y2H1"/>